<organism evidence="2 3">
    <name type="scientific">Lacticaseibacillus saniviri JCM 17471 = DSM 24301</name>
    <dbReference type="NCBI Taxonomy" id="1293598"/>
    <lineage>
        <taxon>Bacteria</taxon>
        <taxon>Bacillati</taxon>
        <taxon>Bacillota</taxon>
        <taxon>Bacilli</taxon>
        <taxon>Lactobacillales</taxon>
        <taxon>Lactobacillaceae</taxon>
        <taxon>Lacticaseibacillus</taxon>
    </lineage>
</organism>
<dbReference type="AlphaFoldDB" id="A0A0R2MVY8"/>
<name>A0A0R2MVY8_9LACO</name>
<evidence type="ECO:0000256" key="1">
    <source>
        <dbReference type="SAM" id="Phobius"/>
    </source>
</evidence>
<keyword evidence="3" id="KW-1185">Reference proteome</keyword>
<protein>
    <submittedName>
        <fullName evidence="2">Uncharacterized protein</fullName>
    </submittedName>
</protein>
<gene>
    <name evidence="2" type="ORF">IV56_GL001161</name>
</gene>
<dbReference type="PATRIC" id="fig|1293598.4.peg.1224"/>
<accession>A0A0R2MVY8</accession>
<dbReference type="EMBL" id="JQCE01000038">
    <property type="protein sequence ID" value="KRO16379.1"/>
    <property type="molecule type" value="Genomic_DNA"/>
</dbReference>
<reference evidence="2 3" key="1">
    <citation type="journal article" date="2015" name="Genome Announc.">
        <title>Expanding the biotechnology potential of lactobacilli through comparative genomics of 213 strains and associated genera.</title>
        <authorList>
            <person name="Sun Z."/>
            <person name="Harris H.M."/>
            <person name="McCann A."/>
            <person name="Guo C."/>
            <person name="Argimon S."/>
            <person name="Zhang W."/>
            <person name="Yang X."/>
            <person name="Jeffery I.B."/>
            <person name="Cooney J.C."/>
            <person name="Kagawa T.F."/>
            <person name="Liu W."/>
            <person name="Song Y."/>
            <person name="Salvetti E."/>
            <person name="Wrobel A."/>
            <person name="Rasinkangas P."/>
            <person name="Parkhill J."/>
            <person name="Rea M.C."/>
            <person name="O'Sullivan O."/>
            <person name="Ritari J."/>
            <person name="Douillard F.P."/>
            <person name="Paul Ross R."/>
            <person name="Yang R."/>
            <person name="Briner A.E."/>
            <person name="Felis G.E."/>
            <person name="de Vos W.M."/>
            <person name="Barrangou R."/>
            <person name="Klaenhammer T.R."/>
            <person name="Caufield P.W."/>
            <person name="Cui Y."/>
            <person name="Zhang H."/>
            <person name="O'Toole P.W."/>
        </authorList>
    </citation>
    <scope>NUCLEOTIDE SEQUENCE [LARGE SCALE GENOMIC DNA]</scope>
    <source>
        <strain evidence="2 3">DSM 24301</strain>
    </source>
</reference>
<keyword evidence="1" id="KW-1133">Transmembrane helix</keyword>
<dbReference type="RefSeq" id="WP_056993012.1">
    <property type="nucleotide sequence ID" value="NZ_JQCE01000038.1"/>
</dbReference>
<dbReference type="STRING" id="1293598.IV56_GL001161"/>
<keyword evidence="1" id="KW-0472">Membrane</keyword>
<proteinExistence type="predicted"/>
<evidence type="ECO:0000313" key="3">
    <source>
        <dbReference type="Proteomes" id="UP000050969"/>
    </source>
</evidence>
<evidence type="ECO:0000313" key="2">
    <source>
        <dbReference type="EMBL" id="KRO16379.1"/>
    </source>
</evidence>
<keyword evidence="1" id="KW-0812">Transmembrane</keyword>
<sequence>MVWGIVIGVILFLVLLAFEAVYLSNHFRAKRAKQDAAAHHYDRVWYGRSGSGYVAASGKQVIVFKTPTKQATFQLGKLYVFTSKRRVDFNETYAPLTVHQKLFGVFLSDADYADLMAWFADHHVLVTPEAQVLQEAQAILDEEAKKK</sequence>
<comment type="caution">
    <text evidence="2">The sequence shown here is derived from an EMBL/GenBank/DDBJ whole genome shotgun (WGS) entry which is preliminary data.</text>
</comment>
<feature type="transmembrane region" description="Helical" evidence="1">
    <location>
        <begin position="6"/>
        <end position="24"/>
    </location>
</feature>
<dbReference type="Proteomes" id="UP000050969">
    <property type="component" value="Unassembled WGS sequence"/>
</dbReference>